<organism evidence="1 2">
    <name type="scientific">Dunaliella salina</name>
    <name type="common">Green alga</name>
    <name type="synonym">Protococcus salinus</name>
    <dbReference type="NCBI Taxonomy" id="3046"/>
    <lineage>
        <taxon>Eukaryota</taxon>
        <taxon>Viridiplantae</taxon>
        <taxon>Chlorophyta</taxon>
        <taxon>core chlorophytes</taxon>
        <taxon>Chlorophyceae</taxon>
        <taxon>CS clade</taxon>
        <taxon>Chlamydomonadales</taxon>
        <taxon>Dunaliellaceae</taxon>
        <taxon>Dunaliella</taxon>
    </lineage>
</organism>
<name>A0ABQ7FT32_DUNSA</name>
<comment type="caution">
    <text evidence="1">The sequence shown here is derived from an EMBL/GenBank/DDBJ whole genome shotgun (WGS) entry which is preliminary data.</text>
</comment>
<proteinExistence type="predicted"/>
<gene>
    <name evidence="1" type="ORF">DUNSADRAFT_7839</name>
</gene>
<dbReference type="EMBL" id="MU072290">
    <property type="protein sequence ID" value="KAF5825650.1"/>
    <property type="molecule type" value="Genomic_DNA"/>
</dbReference>
<sequence length="64" mass="6860">MWTTGGGEALASSLKQLAQNLHPTESECLRREEVTGAVKEALKRAFPPPSEVLACPYGSFIVSV</sequence>
<keyword evidence="2" id="KW-1185">Reference proteome</keyword>
<protein>
    <submittedName>
        <fullName evidence="1">Uncharacterized protein</fullName>
    </submittedName>
</protein>
<reference evidence="1" key="1">
    <citation type="submission" date="2017-08" db="EMBL/GenBank/DDBJ databases">
        <authorList>
            <person name="Polle J.E."/>
            <person name="Barry K."/>
            <person name="Cushman J."/>
            <person name="Schmutz J."/>
            <person name="Tran D."/>
            <person name="Hathwaick L.T."/>
            <person name="Yim W.C."/>
            <person name="Jenkins J."/>
            <person name="Mckie-Krisberg Z.M."/>
            <person name="Prochnik S."/>
            <person name="Lindquist E."/>
            <person name="Dockter R.B."/>
            <person name="Adam C."/>
            <person name="Molina H."/>
            <person name="Bunkerborg J."/>
            <person name="Jin E."/>
            <person name="Buchheim M."/>
            <person name="Magnuson J."/>
        </authorList>
    </citation>
    <scope>NUCLEOTIDE SEQUENCE</scope>
    <source>
        <strain evidence="1">CCAP 19/18</strain>
    </source>
</reference>
<dbReference type="Proteomes" id="UP000815325">
    <property type="component" value="Unassembled WGS sequence"/>
</dbReference>
<evidence type="ECO:0000313" key="1">
    <source>
        <dbReference type="EMBL" id="KAF5825650.1"/>
    </source>
</evidence>
<evidence type="ECO:0000313" key="2">
    <source>
        <dbReference type="Proteomes" id="UP000815325"/>
    </source>
</evidence>
<accession>A0ABQ7FT32</accession>